<organism evidence="12 13">
    <name type="scientific">Flavobacterium branchiophilum</name>
    <dbReference type="NCBI Taxonomy" id="55197"/>
    <lineage>
        <taxon>Bacteria</taxon>
        <taxon>Pseudomonadati</taxon>
        <taxon>Bacteroidota</taxon>
        <taxon>Flavobacteriia</taxon>
        <taxon>Flavobacteriales</taxon>
        <taxon>Flavobacteriaceae</taxon>
        <taxon>Flavobacterium</taxon>
    </lineage>
</organism>
<dbReference type="Gene3D" id="2.170.130.10">
    <property type="entry name" value="TonB-dependent receptor, plug domain"/>
    <property type="match status" value="1"/>
</dbReference>
<keyword evidence="2" id="KW-0813">Transport</keyword>
<dbReference type="PANTHER" id="PTHR30069">
    <property type="entry name" value="TONB-DEPENDENT OUTER MEMBRANE RECEPTOR"/>
    <property type="match status" value="1"/>
</dbReference>
<dbReference type="GO" id="GO:0009279">
    <property type="term" value="C:cell outer membrane"/>
    <property type="evidence" value="ECO:0007669"/>
    <property type="project" value="UniProtKB-SubCell"/>
</dbReference>
<feature type="domain" description="TonB-dependent receptor-like beta-barrel" evidence="11">
    <location>
        <begin position="317"/>
        <end position="719"/>
    </location>
</feature>
<dbReference type="InterPro" id="IPR000531">
    <property type="entry name" value="Beta-barrel_TonB"/>
</dbReference>
<dbReference type="Proteomes" id="UP000220828">
    <property type="component" value="Unassembled WGS sequence"/>
</dbReference>
<dbReference type="OrthoDB" id="1109239at2"/>
<dbReference type="AlphaFoldDB" id="A0A2H3KEM1"/>
<evidence type="ECO:0000313" key="12">
    <source>
        <dbReference type="EMBL" id="PDS26800.1"/>
    </source>
</evidence>
<evidence type="ECO:0000256" key="10">
    <source>
        <dbReference type="SAM" id="SignalP"/>
    </source>
</evidence>
<accession>A0A2H3KEM1</accession>
<dbReference type="SUPFAM" id="SSF56935">
    <property type="entry name" value="Porins"/>
    <property type="match status" value="1"/>
</dbReference>
<dbReference type="Pfam" id="PF00593">
    <property type="entry name" value="TonB_dep_Rec_b-barrel"/>
    <property type="match status" value="1"/>
</dbReference>
<dbReference type="InterPro" id="IPR039426">
    <property type="entry name" value="TonB-dep_rcpt-like"/>
</dbReference>
<dbReference type="PANTHER" id="PTHR30069:SF29">
    <property type="entry name" value="HEMOGLOBIN AND HEMOGLOBIN-HAPTOGLOBIN-BINDING PROTEIN 1-RELATED"/>
    <property type="match status" value="1"/>
</dbReference>
<feature type="chain" id="PRO_5013823582" evidence="10">
    <location>
        <begin position="25"/>
        <end position="763"/>
    </location>
</feature>
<dbReference type="GO" id="GO:0015344">
    <property type="term" value="F:siderophore uptake transmembrane transporter activity"/>
    <property type="evidence" value="ECO:0007669"/>
    <property type="project" value="TreeGrafter"/>
</dbReference>
<evidence type="ECO:0000256" key="2">
    <source>
        <dbReference type="ARBA" id="ARBA00022448"/>
    </source>
</evidence>
<sequence length="763" mass="87721">MMIFFKISKINLFLFLIINFCANAQHIKQAAFKVFGNCELCQNRIVKTLKSPYIKTVHWDIDTQLLTIRFDSIKMPLSKIKENLANVGHDTEDYRSHDAVYAKLPPCCQYERPVQKVLSTNLNEVVLINRKPTSYVSKLSVRNTTTMGAKELLKAACCNLSESFETNPSIDVSFTDAVLGVKQIAMLGLSGNYAQITTENISEIKGLSGNFGMTFIPGPWIESIQITKGTGSVANGYESMTGQINIETLKPDKMPPFFLNLYYNELGRTEINFHLAKKITSNWSTALFTHANGVFRKNDQNSDGFLDIPTGNQINIMNRWRYDNNRGFVAQWMLKALKDTRQAGQLAFHENTDQFTTNQYGVGINVQNYTFSGKLGYVFENQKYQSIGLLWSGNQFNNDAYYGFNTYYGKQQSFQASLIFQSIWNTTEHQYRLGLQYQNDRFFETLSSLNFVRHEKDLGAFVEYTFVPHANFSAVFGLRMDLHNGYQTQLTPRWNFKYQVTDNTILRVSAGSGFRTASILSENSNFLMSSKTFFYKNAHLPFAYGFEPEKSWNFGISIQQQFRLNNQDGTVILDAFQTHFQNQVVVDTDSNINQIQFYNLEGQSFSKTYQLEINYEMIPKLDVRLAYKYMDVKTTYNQQLLEKPLTSKNRAFINLAYELDNHLHFDFTTQWIGSKRLMATAQNPLNETGNTFSPAYCQISGQVSKTFYKKWDAYIGVENATNFKQQNLFIDGDQPFSPYFNATNIWGPINGRMLYFGLRYHVL</sequence>
<evidence type="ECO:0000256" key="4">
    <source>
        <dbReference type="ARBA" id="ARBA00022692"/>
    </source>
</evidence>
<reference evidence="12 13" key="1">
    <citation type="submission" date="2017-09" db="EMBL/GenBank/DDBJ databases">
        <title>Whole genomes of Flavobacteriaceae.</title>
        <authorList>
            <person name="Stine C."/>
            <person name="Li C."/>
            <person name="Tadesse D."/>
        </authorList>
    </citation>
    <scope>NUCLEOTIDE SEQUENCE [LARGE SCALE GENOMIC DNA]</scope>
    <source>
        <strain evidence="12 13">ATCC 35036</strain>
    </source>
</reference>
<gene>
    <name evidence="12" type="ORF">B0A77_00875</name>
</gene>
<evidence type="ECO:0000256" key="7">
    <source>
        <dbReference type="ARBA" id="ARBA00023136"/>
    </source>
</evidence>
<dbReference type="GO" id="GO:0044718">
    <property type="term" value="P:siderophore transmembrane transport"/>
    <property type="evidence" value="ECO:0007669"/>
    <property type="project" value="TreeGrafter"/>
</dbReference>
<keyword evidence="6" id="KW-0798">TonB box</keyword>
<keyword evidence="8 12" id="KW-0675">Receptor</keyword>
<comment type="caution">
    <text evidence="12">The sequence shown here is derived from an EMBL/GenBank/DDBJ whole genome shotgun (WGS) entry which is preliminary data.</text>
</comment>
<evidence type="ECO:0000256" key="9">
    <source>
        <dbReference type="ARBA" id="ARBA00023237"/>
    </source>
</evidence>
<comment type="subcellular location">
    <subcellularLocation>
        <location evidence="1">Cell outer membrane</location>
        <topology evidence="1">Multi-pass membrane protein</topology>
    </subcellularLocation>
</comment>
<dbReference type="EMBL" id="PCMW01000007">
    <property type="protein sequence ID" value="PDS26800.1"/>
    <property type="molecule type" value="Genomic_DNA"/>
</dbReference>
<feature type="signal peptide" evidence="10">
    <location>
        <begin position="1"/>
        <end position="24"/>
    </location>
</feature>
<evidence type="ECO:0000256" key="8">
    <source>
        <dbReference type="ARBA" id="ARBA00023170"/>
    </source>
</evidence>
<keyword evidence="4" id="KW-0812">Transmembrane</keyword>
<evidence type="ECO:0000313" key="13">
    <source>
        <dbReference type="Proteomes" id="UP000220828"/>
    </source>
</evidence>
<keyword evidence="5 10" id="KW-0732">Signal</keyword>
<evidence type="ECO:0000259" key="11">
    <source>
        <dbReference type="Pfam" id="PF00593"/>
    </source>
</evidence>
<keyword evidence="9" id="KW-0998">Cell outer membrane</keyword>
<dbReference type="InterPro" id="IPR036942">
    <property type="entry name" value="Beta-barrel_TonB_sf"/>
</dbReference>
<keyword evidence="3" id="KW-1134">Transmembrane beta strand</keyword>
<evidence type="ECO:0000256" key="5">
    <source>
        <dbReference type="ARBA" id="ARBA00022729"/>
    </source>
</evidence>
<evidence type="ECO:0000256" key="1">
    <source>
        <dbReference type="ARBA" id="ARBA00004571"/>
    </source>
</evidence>
<dbReference type="InterPro" id="IPR037066">
    <property type="entry name" value="Plug_dom_sf"/>
</dbReference>
<evidence type="ECO:0000256" key="3">
    <source>
        <dbReference type="ARBA" id="ARBA00022452"/>
    </source>
</evidence>
<protein>
    <submittedName>
        <fullName evidence="12">TonB-dependent receptor</fullName>
    </submittedName>
</protein>
<proteinExistence type="predicted"/>
<keyword evidence="7" id="KW-0472">Membrane</keyword>
<evidence type="ECO:0000256" key="6">
    <source>
        <dbReference type="ARBA" id="ARBA00023077"/>
    </source>
</evidence>
<dbReference type="Gene3D" id="2.40.170.20">
    <property type="entry name" value="TonB-dependent receptor, beta-barrel domain"/>
    <property type="match status" value="1"/>
</dbReference>
<name>A0A2H3KEM1_9FLAO</name>